<keyword evidence="3" id="KW-1185">Reference proteome</keyword>
<gene>
    <name evidence="2" type="ORF">C2845_PM07G17160</name>
</gene>
<dbReference type="OrthoDB" id="695719at2759"/>
<comment type="caution">
    <text evidence="2">The sequence shown here is derived from an EMBL/GenBank/DDBJ whole genome shotgun (WGS) entry which is preliminary data.</text>
</comment>
<organism evidence="2 3">
    <name type="scientific">Panicum miliaceum</name>
    <name type="common">Proso millet</name>
    <name type="synonym">Broomcorn millet</name>
    <dbReference type="NCBI Taxonomy" id="4540"/>
    <lineage>
        <taxon>Eukaryota</taxon>
        <taxon>Viridiplantae</taxon>
        <taxon>Streptophyta</taxon>
        <taxon>Embryophyta</taxon>
        <taxon>Tracheophyta</taxon>
        <taxon>Spermatophyta</taxon>
        <taxon>Magnoliopsida</taxon>
        <taxon>Liliopsida</taxon>
        <taxon>Poales</taxon>
        <taxon>Poaceae</taxon>
        <taxon>PACMAD clade</taxon>
        <taxon>Panicoideae</taxon>
        <taxon>Panicodae</taxon>
        <taxon>Paniceae</taxon>
        <taxon>Panicinae</taxon>
        <taxon>Panicum</taxon>
        <taxon>Panicum sect. Panicum</taxon>
    </lineage>
</organism>
<accession>A0A3L6SNW2</accession>
<dbReference type="AlphaFoldDB" id="A0A3L6SNW2"/>
<dbReference type="EMBL" id="PQIB02000004">
    <property type="protein sequence ID" value="RLN24349.1"/>
    <property type="molecule type" value="Genomic_DNA"/>
</dbReference>
<evidence type="ECO:0000313" key="3">
    <source>
        <dbReference type="Proteomes" id="UP000275267"/>
    </source>
</evidence>
<evidence type="ECO:0000256" key="1">
    <source>
        <dbReference type="SAM" id="MobiDB-lite"/>
    </source>
</evidence>
<sequence length="562" mass="61618">MGQRNSTLPFSSRSTRDHQENIVFNGLEINFDTATELPKETPLTGGPPADTIPMFDSFASMHRVLFGKVINSDDPSPSSIHPTQENPTSPRRRPQGASPANHQRPQQMALQRADPTPFLPRGMHWQPIANRTPVVRAVAVRPRRRNEELVITPFPGNLVPFNNIREVLHEFLGEAGWEPWPINQQAQPIQELDLNAQPLAQELLQEDLAPPNNAGEILDPIAGAAGEEIIMDEAFIELNEFVPNVIEEELDLNVPIAEPEEHVPEAQPIVQALQAPFVAENLLVDEFPEDMLMGENDNSDEEAGQEPDDVPPEMVQLGFVKTANSFSVDPGLASFLKANSNHNYLQQNPTAVRLWAAHFNDTSRVSVQSCPSLDELVCSRFTQSQETDKKGKALMDDNTPPSTPSQRVSPARVSSLHSGNSKKPLVIVETDVRRSLRVKKAKKGFKTSACADKNCLACDSDPPVLSPSIIKNLGVTFCKIEEEKLSKGNLKRMKNKTKSVIGPQSKKSTQASQQTSADAGTSNPTGKKVKATATPGGAKPKRGKVVKKAQVPDEAKDPNKKH</sequence>
<feature type="region of interest" description="Disordered" evidence="1">
    <location>
        <begin position="69"/>
        <end position="109"/>
    </location>
</feature>
<feature type="compositionally biased region" description="Polar residues" evidence="1">
    <location>
        <begin position="98"/>
        <end position="109"/>
    </location>
</feature>
<feature type="compositionally biased region" description="Low complexity" evidence="1">
    <location>
        <begin position="504"/>
        <end position="517"/>
    </location>
</feature>
<dbReference type="Proteomes" id="UP000275267">
    <property type="component" value="Unassembled WGS sequence"/>
</dbReference>
<name>A0A3L6SNW2_PANMI</name>
<feature type="compositionally biased region" description="Polar residues" evidence="1">
    <location>
        <begin position="73"/>
        <end position="89"/>
    </location>
</feature>
<evidence type="ECO:0000313" key="2">
    <source>
        <dbReference type="EMBL" id="RLN24349.1"/>
    </source>
</evidence>
<proteinExistence type="predicted"/>
<protein>
    <submittedName>
        <fullName evidence="2">Uncharacterized protein</fullName>
    </submittedName>
</protein>
<dbReference type="PANTHER" id="PTHR33075">
    <property type="entry name" value="OS02G0499800 PROTEIN"/>
    <property type="match status" value="1"/>
</dbReference>
<feature type="compositionally biased region" description="Basic and acidic residues" evidence="1">
    <location>
        <begin position="550"/>
        <end position="562"/>
    </location>
</feature>
<reference evidence="3" key="1">
    <citation type="journal article" date="2019" name="Nat. Commun.">
        <title>The genome of broomcorn millet.</title>
        <authorList>
            <person name="Zou C."/>
            <person name="Miki D."/>
            <person name="Li D."/>
            <person name="Tang Q."/>
            <person name="Xiao L."/>
            <person name="Rajput S."/>
            <person name="Deng P."/>
            <person name="Jia W."/>
            <person name="Huang R."/>
            <person name="Zhang M."/>
            <person name="Sun Y."/>
            <person name="Hu J."/>
            <person name="Fu X."/>
            <person name="Schnable P.S."/>
            <person name="Li F."/>
            <person name="Zhang H."/>
            <person name="Feng B."/>
            <person name="Zhu X."/>
            <person name="Liu R."/>
            <person name="Schnable J.C."/>
            <person name="Zhu J.-K."/>
            <person name="Zhang H."/>
        </authorList>
    </citation>
    <scope>NUCLEOTIDE SEQUENCE [LARGE SCALE GENOMIC DNA]</scope>
</reference>
<feature type="region of interest" description="Disordered" evidence="1">
    <location>
        <begin position="387"/>
        <end position="420"/>
    </location>
</feature>
<feature type="region of interest" description="Disordered" evidence="1">
    <location>
        <begin position="489"/>
        <end position="562"/>
    </location>
</feature>